<dbReference type="Proteomes" id="UP000307140">
    <property type="component" value="Unassembled WGS sequence"/>
</dbReference>
<dbReference type="PANTHER" id="PTHR32063:SF33">
    <property type="entry name" value="RND SUPERFAMILY EFFLUX PUMP PERMEASE COMPONENT"/>
    <property type="match status" value="1"/>
</dbReference>
<feature type="transmembrane region" description="Helical" evidence="1">
    <location>
        <begin position="428"/>
        <end position="449"/>
    </location>
</feature>
<reference evidence="2 3" key="1">
    <citation type="submission" date="2019-05" db="EMBL/GenBank/DDBJ databases">
        <title>Polaribacter aestuariivivens sp. nov., isolated from a tidal flat.</title>
        <authorList>
            <person name="Yoon J.-H."/>
        </authorList>
    </citation>
    <scope>NUCLEOTIDE SEQUENCE [LARGE SCALE GENOMIC DNA]</scope>
    <source>
        <strain evidence="2 3">DBTF-3</strain>
    </source>
</reference>
<name>A0A5S3N5E1_9FLAO</name>
<dbReference type="SUPFAM" id="SSF82714">
    <property type="entry name" value="Multidrug efflux transporter AcrB TolC docking domain, DN and DC subdomains"/>
    <property type="match status" value="2"/>
</dbReference>
<feature type="transmembrane region" description="Helical" evidence="1">
    <location>
        <begin position="382"/>
        <end position="407"/>
    </location>
</feature>
<dbReference type="Gene3D" id="3.30.70.1440">
    <property type="entry name" value="Multidrug efflux transporter AcrB pore domain"/>
    <property type="match status" value="1"/>
</dbReference>
<feature type="transmembrane region" description="Helical" evidence="1">
    <location>
        <begin position="357"/>
        <end position="376"/>
    </location>
</feature>
<dbReference type="GO" id="GO:0005886">
    <property type="term" value="C:plasma membrane"/>
    <property type="evidence" value="ECO:0007669"/>
    <property type="project" value="TreeGrafter"/>
</dbReference>
<feature type="transmembrane region" description="Helical" evidence="1">
    <location>
        <begin position="931"/>
        <end position="949"/>
    </location>
</feature>
<feature type="transmembrane region" description="Helical" evidence="1">
    <location>
        <begin position="570"/>
        <end position="591"/>
    </location>
</feature>
<dbReference type="OrthoDB" id="9757876at2"/>
<feature type="transmembrane region" description="Helical" evidence="1">
    <location>
        <begin position="12"/>
        <end position="33"/>
    </location>
</feature>
<comment type="caution">
    <text evidence="2">The sequence shown here is derived from an EMBL/GenBank/DDBJ whole genome shotgun (WGS) entry which is preliminary data.</text>
</comment>
<feature type="transmembrane region" description="Helical" evidence="1">
    <location>
        <begin position="905"/>
        <end position="924"/>
    </location>
</feature>
<evidence type="ECO:0000313" key="2">
    <source>
        <dbReference type="EMBL" id="TMM30581.1"/>
    </source>
</evidence>
<dbReference type="RefSeq" id="WP_138535531.1">
    <property type="nucleotide sequence ID" value="NZ_VANR01000003.1"/>
</dbReference>
<keyword evidence="1" id="KW-1133">Transmembrane helix</keyword>
<dbReference type="Pfam" id="PF00873">
    <property type="entry name" value="ACR_tran"/>
    <property type="match status" value="1"/>
</dbReference>
<dbReference type="InterPro" id="IPR027463">
    <property type="entry name" value="AcrB_DN_DC_subdom"/>
</dbReference>
<dbReference type="Gene3D" id="3.30.70.1430">
    <property type="entry name" value="Multidrug efflux transporter AcrB pore domain"/>
    <property type="match status" value="2"/>
</dbReference>
<evidence type="ECO:0000256" key="1">
    <source>
        <dbReference type="SAM" id="Phobius"/>
    </source>
</evidence>
<protein>
    <submittedName>
        <fullName evidence="2">Efflux RND transporter permease subunit</fullName>
    </submittedName>
</protein>
<keyword evidence="3" id="KW-1185">Reference proteome</keyword>
<dbReference type="Gene3D" id="3.30.70.1320">
    <property type="entry name" value="Multidrug efflux transporter AcrB pore domain like"/>
    <property type="match status" value="1"/>
</dbReference>
<proteinExistence type="predicted"/>
<keyword evidence="1" id="KW-0812">Transmembrane</keyword>
<feature type="transmembrane region" description="Helical" evidence="1">
    <location>
        <begin position="1003"/>
        <end position="1022"/>
    </location>
</feature>
<feature type="transmembrane region" description="Helical" evidence="1">
    <location>
        <begin position="1034"/>
        <end position="1059"/>
    </location>
</feature>
<keyword evidence="1" id="KW-0472">Membrane</keyword>
<dbReference type="SUPFAM" id="SSF82866">
    <property type="entry name" value="Multidrug efflux transporter AcrB transmembrane domain"/>
    <property type="match status" value="2"/>
</dbReference>
<feature type="transmembrane region" description="Helical" evidence="1">
    <location>
        <begin position="955"/>
        <end position="982"/>
    </location>
</feature>
<dbReference type="Gene3D" id="1.20.1640.10">
    <property type="entry name" value="Multidrug efflux transporter AcrB transmembrane domain"/>
    <property type="match status" value="2"/>
</dbReference>
<dbReference type="GO" id="GO:0042910">
    <property type="term" value="F:xenobiotic transmembrane transporter activity"/>
    <property type="evidence" value="ECO:0007669"/>
    <property type="project" value="TreeGrafter"/>
</dbReference>
<dbReference type="SUPFAM" id="SSF82693">
    <property type="entry name" value="Multidrug efflux transporter AcrB pore domain, PN1, PN2, PC1 and PC2 subdomains"/>
    <property type="match status" value="2"/>
</dbReference>
<dbReference type="PRINTS" id="PR00702">
    <property type="entry name" value="ACRIFLAVINRP"/>
</dbReference>
<evidence type="ECO:0000313" key="3">
    <source>
        <dbReference type="Proteomes" id="UP000307140"/>
    </source>
</evidence>
<dbReference type="InterPro" id="IPR001036">
    <property type="entry name" value="Acrflvin-R"/>
</dbReference>
<gene>
    <name evidence="2" type="ORF">FDT66_07400</name>
</gene>
<dbReference type="Gene3D" id="3.30.2090.10">
    <property type="entry name" value="Multidrug efflux transporter AcrB TolC docking domain, DN and DC subdomains"/>
    <property type="match status" value="2"/>
</dbReference>
<accession>A0A5S3N5E1</accession>
<organism evidence="2 3">
    <name type="scientific">Polaribacter aestuariivivens</name>
    <dbReference type="NCBI Taxonomy" id="2304626"/>
    <lineage>
        <taxon>Bacteria</taxon>
        <taxon>Pseudomonadati</taxon>
        <taxon>Bacteroidota</taxon>
        <taxon>Flavobacteriia</taxon>
        <taxon>Flavobacteriales</taxon>
        <taxon>Flavobacteriaceae</taxon>
    </lineage>
</organism>
<feature type="transmembrane region" description="Helical" evidence="1">
    <location>
        <begin position="461"/>
        <end position="483"/>
    </location>
</feature>
<dbReference type="PANTHER" id="PTHR32063">
    <property type="match status" value="1"/>
</dbReference>
<dbReference type="EMBL" id="VANR01000003">
    <property type="protein sequence ID" value="TMM30581.1"/>
    <property type="molecule type" value="Genomic_DNA"/>
</dbReference>
<feature type="transmembrane region" description="Helical" evidence="1">
    <location>
        <begin position="330"/>
        <end position="350"/>
    </location>
</feature>
<dbReference type="AlphaFoldDB" id="A0A5S3N5E1"/>
<sequence>MKKIITYFIKYPVAVNVMIFAFIIFGTVGIFSMKSSFFPLVDSQLIRISLAYPGASPAEMEEGVVLKIEDNLKGIVGVERVTSVSRENSASVNIEVEKGKDIDVVLSDVKNAVDRVPSFPSGMEPAVIAKVESIRPTISFTVSGNNVSLKSLKQYARNVENDIRGIEGISQVEISGFPDEEIEIAVRENDLRSLNMSFTEVATAIRNSNILITGGNIKTAEEDYLIRASNRSYYGVELQNLIVRTEPSGNIIRLKDVASINDTWSENPDKLYYNGNLAINITVSNTNNEDLISSADKIKEYINEFNQKQQNVQLNVSSDASITLNGRTKLLVENGIVGILLVLFFLALFLNLRLAIWVAFGLPVAFFGMFMFAAQFDVTINVLSLFGMIIVIGILVDDGIVIGENIYHHYYDLGKTKIQAAIDGTMEVIPPIVSAILTTIIAFSTFFFVDGRIGSFFGEVSTIVLLTLSVSLIEALVILPAHIAHSKALKRRNEEFSVNNFNFNDNNVVILEENSDEVIVEKNGERIVLYKESKLDAFFRKINSKADAILGKFRDNYYVPFLKFSLQNKFFIFCVFIATLLISFSALRGGVIKSSFFPRIASDRIQITLNMPQGTNEKITDSIISSIEEKVWLVNEEYTAKQTGNVAIVENVIKRVGPGSANATLSVNLLPGEARDFSSPEITNSIQQKVGKVYGVESLVFGSGGNFGGSPVAVSLLGNDIKELKAVKDELKQALENNPLLKDVSDNDPAGIKEVKITLKDNAYLLGLNLQAIMAQVRAGFFGFQAQRFQRGQDEIKVWVRYDRKDRSSIKDLDDMRIIAPNGTRIPFSEIATYVIERGDIAINHLEGKREIQVTADLKDLTASETEILDNIKTVILPEILSKYPTVKPIYEGQNREAKKTTDSINIVGPIILLLIYIVIAFTFRSYSQPILLIIMIPFSMIGVIWGHYIHNFSIGILSFLGIIALIGIMVNDGLVLIGKFNSYLKEGLKYDEALIKAGQSRFRAIFLTSLTTIAGLAPLIFEKSRQAQFLIPMAISIAYGIAIATVLTLVMLPLMLAASNTLKVKIKWLKTDTHVTKEEVERAIIESKIDEEETIRISEEKEANLKLDNKKNNNETE</sequence>